<evidence type="ECO:0008006" key="6">
    <source>
        <dbReference type="Google" id="ProtNLM"/>
    </source>
</evidence>
<dbReference type="EMBL" id="KZ293837">
    <property type="protein sequence ID" value="PBK79063.1"/>
    <property type="molecule type" value="Genomic_DNA"/>
</dbReference>
<feature type="signal peptide" evidence="2">
    <location>
        <begin position="1"/>
        <end position="23"/>
    </location>
</feature>
<feature type="compositionally biased region" description="Basic and acidic residues" evidence="1">
    <location>
        <begin position="199"/>
        <end position="209"/>
    </location>
</feature>
<feature type="region of interest" description="Disordered" evidence="1">
    <location>
        <begin position="350"/>
        <end position="369"/>
    </location>
</feature>
<proteinExistence type="predicted"/>
<evidence type="ECO:0000256" key="2">
    <source>
        <dbReference type="SAM" id="SignalP"/>
    </source>
</evidence>
<feature type="compositionally biased region" description="Basic and acidic residues" evidence="1">
    <location>
        <begin position="359"/>
        <end position="369"/>
    </location>
</feature>
<evidence type="ECO:0000256" key="1">
    <source>
        <dbReference type="SAM" id="MobiDB-lite"/>
    </source>
</evidence>
<evidence type="ECO:0000313" key="4">
    <source>
        <dbReference type="EMBL" id="PBK79065.1"/>
    </source>
</evidence>
<dbReference type="Proteomes" id="UP000217790">
    <property type="component" value="Unassembled WGS sequence"/>
</dbReference>
<dbReference type="EMBL" id="KZ293836">
    <property type="protein sequence ID" value="PBK79065.1"/>
    <property type="molecule type" value="Genomic_DNA"/>
</dbReference>
<accession>A0A2H3CSH5</accession>
<name>A0A2H3CSH5_ARMGA</name>
<feature type="region of interest" description="Disordered" evidence="1">
    <location>
        <begin position="108"/>
        <end position="223"/>
    </location>
</feature>
<feature type="compositionally biased region" description="Basic and acidic residues" evidence="1">
    <location>
        <begin position="181"/>
        <end position="192"/>
    </location>
</feature>
<feature type="compositionally biased region" description="Basic and acidic residues" evidence="1">
    <location>
        <begin position="257"/>
        <end position="274"/>
    </location>
</feature>
<keyword evidence="2" id="KW-0732">Signal</keyword>
<reference evidence="5" key="1">
    <citation type="journal article" date="2017" name="Nat. Ecol. Evol.">
        <title>Genome expansion and lineage-specific genetic innovations in the forest pathogenic fungi Armillaria.</title>
        <authorList>
            <person name="Sipos G."/>
            <person name="Prasanna A.N."/>
            <person name="Walter M.C."/>
            <person name="O'Connor E."/>
            <person name="Balint B."/>
            <person name="Krizsan K."/>
            <person name="Kiss B."/>
            <person name="Hess J."/>
            <person name="Varga T."/>
            <person name="Slot J."/>
            <person name="Riley R."/>
            <person name="Boka B."/>
            <person name="Rigling D."/>
            <person name="Barry K."/>
            <person name="Lee J."/>
            <person name="Mihaltcheva S."/>
            <person name="LaButti K."/>
            <person name="Lipzen A."/>
            <person name="Waldron R."/>
            <person name="Moloney N.M."/>
            <person name="Sperisen C."/>
            <person name="Kredics L."/>
            <person name="Vagvoelgyi C."/>
            <person name="Patrignani A."/>
            <person name="Fitzpatrick D."/>
            <person name="Nagy I."/>
            <person name="Doyle S."/>
            <person name="Anderson J.B."/>
            <person name="Grigoriev I.V."/>
            <person name="Gueldener U."/>
            <person name="Muensterkoetter M."/>
            <person name="Nagy L.G."/>
        </authorList>
    </citation>
    <scope>NUCLEOTIDE SEQUENCE [LARGE SCALE GENOMIC DNA]</scope>
    <source>
        <strain evidence="5">Ar21-2</strain>
    </source>
</reference>
<keyword evidence="5" id="KW-1185">Reference proteome</keyword>
<dbReference type="OrthoDB" id="2988687at2759"/>
<feature type="compositionally biased region" description="Polar residues" evidence="1">
    <location>
        <begin position="119"/>
        <end position="130"/>
    </location>
</feature>
<organism evidence="3 5">
    <name type="scientific">Armillaria gallica</name>
    <name type="common">Bulbous honey fungus</name>
    <name type="synonym">Armillaria bulbosa</name>
    <dbReference type="NCBI Taxonomy" id="47427"/>
    <lineage>
        <taxon>Eukaryota</taxon>
        <taxon>Fungi</taxon>
        <taxon>Dikarya</taxon>
        <taxon>Basidiomycota</taxon>
        <taxon>Agaricomycotina</taxon>
        <taxon>Agaricomycetes</taxon>
        <taxon>Agaricomycetidae</taxon>
        <taxon>Agaricales</taxon>
        <taxon>Marasmiineae</taxon>
        <taxon>Physalacriaceae</taxon>
        <taxon>Armillaria</taxon>
    </lineage>
</organism>
<dbReference type="InParanoid" id="A0A2H3CSH5"/>
<protein>
    <recommendedName>
        <fullName evidence="6">Enterotoxin</fullName>
    </recommendedName>
</protein>
<gene>
    <name evidence="4" type="ORF">ARMGADRAFT_1041066</name>
    <name evidence="3" type="ORF">ARMGADRAFT_1041067</name>
</gene>
<reference evidence="3" key="2">
    <citation type="journal article" date="2017" name="Nat. Ecol. Evol.">
        <title>Lineage-specific genetic innovations streamline the genomes of Armillaria species to pathogenesis.</title>
        <authorList>
            <consortium name="DOE Joint Genome Institute"/>
            <person name="Sipos G."/>
            <person name="Prasanna A.N."/>
            <person name="Walter M.C."/>
            <person name="O'Connor E."/>
            <person name="Balint B."/>
            <person name="Krizsan K."/>
            <person name="Kiss B."/>
            <person name="Hess J."/>
            <person name="Varga T."/>
            <person name="Slot J."/>
            <person name="Riley R."/>
            <person name="Boka B."/>
            <person name="Rigling D."/>
            <person name="Barry K."/>
            <person name="Lee J."/>
            <person name="Mihaltcheva S."/>
            <person name="LaButti K."/>
            <person name="Lipzen A."/>
            <person name="Waldron R."/>
            <person name="Moloney N.M."/>
            <person name="Sperisen C."/>
            <person name="Kredics L."/>
            <person name="Vagvolgyi C."/>
            <person name="Patrignani A."/>
            <person name="Fitzpatrick D."/>
            <person name="Nagy I."/>
            <person name="Doyle S."/>
            <person name="Anderson J."/>
            <person name="Grigoriev I.V."/>
            <person name="Guldener U."/>
            <person name="Munsterkotter M."/>
            <person name="Nagy L.G."/>
        </authorList>
    </citation>
    <scope>NUCLEOTIDE SEQUENCE [LARGE SCALE GENOMIC DNA]</scope>
    <source>
        <strain evidence="3">Ar21-2</strain>
    </source>
</reference>
<evidence type="ECO:0000313" key="5">
    <source>
        <dbReference type="Proteomes" id="UP000217790"/>
    </source>
</evidence>
<dbReference type="AlphaFoldDB" id="A0A2H3CSH5"/>
<evidence type="ECO:0000313" key="3">
    <source>
        <dbReference type="EMBL" id="PBK79063.1"/>
    </source>
</evidence>
<feature type="compositionally biased region" description="Basic and acidic residues" evidence="1">
    <location>
        <begin position="317"/>
        <end position="335"/>
    </location>
</feature>
<feature type="chain" id="PRO_5014079379" description="Enterotoxin" evidence="2">
    <location>
        <begin position="24"/>
        <end position="796"/>
    </location>
</feature>
<feature type="region of interest" description="Disordered" evidence="1">
    <location>
        <begin position="306"/>
        <end position="336"/>
    </location>
</feature>
<sequence length="796" mass="91432">MKNFLVQLAAVLLLLALKTLASSDEPNPGNNGINLFWGQNPFWNNGGNGNVPPPTTSQLLFPFPYGTYGPNMGMPAQNNMRWTHPYGFQPFTPQFMQGHLFFGAYPPPGSAHDGPQASMVDSTLHSQSTAHEGEGELMTVDFDPDLANTGSTPDERPAADTMGTTVDTAPRRRWGNSASEGKNKADEMSENKKGKKKASWREVEADSRQEHHKRGHTSQVGDPVAALRSQLTLNLDLMKKYNELEKLVSKRQHLPHRQPEGTVKQHREERKKPYDTRWRISNELDKFLKDGEDKYYRPRSWPSWGWGQGAHPIAGGRQRETNTNRRDTCDYRDNTSHQPRTIADLATPIPRHRTPITPMDKHDAHPDSYDQRRFGHIVGDTWMDIDERIEELSSGLPPMPRPDSTYPPRFISLQEMEEDLMSKALDNVHDDKLPYTPEQKAKCFKEWVKFHQKHTGRLPTWLGRFCIPGLNSVERNNSFWGMYRPGFTYDHHQNIVYTDNKAVEAARALSNRQEFPIPHRMGFWEVRESIHYIHNKAPHWQSVLGLLVEFHRITTSIIVRYRDLSMHDVIKQFHSDRRLTEVGNNLPAPPFVPIDLRYRCSGGGSSMSGAGLPPPGDATLDDWCQYAAHHFRPGGVNSPNGITMDLSPYHTGNYYGQYLAGIAFRPQYYTDYIEQWNRERTEEPPIAMIDSAYPWSMVWIDQHTSVHFCDHFRHLEILCQERLEEFGEPEVIWELQGWWTPDIGDTHCIWVLAYQDLYGPQTDNHGRVQENPSWLLHGKSTRFQYINTYPPTSPSP</sequence>
<feature type="region of interest" description="Disordered" evidence="1">
    <location>
        <begin position="251"/>
        <end position="274"/>
    </location>
</feature>